<sequence>MDLMRITIVTIFPEMVEVVKKYGVIARAVERGIVEINVENLRDYTTDRHRTVDDYQYGGGYGMVMKPEPFFRFYENYVEKHGKPYVILTSPQGRIFNYRIAEELSKKDDIVIFCGRYEGIDERVMSIVDDEISIGDYILTGGELPAMVITDAVVRLVPGVVERESVERESFHQGLLDHPVYTRPYEYRGMKVPEVLLSGDHQKVELWRRKESIKKTIMKRPDLFLSKELDELDKLAIIELFRELMEKC</sequence>
<evidence type="ECO:0000313" key="20">
    <source>
        <dbReference type="Proteomes" id="UP000000445"/>
    </source>
</evidence>
<dbReference type="PANTHER" id="PTHR46417">
    <property type="entry name" value="TRNA (GUANINE-N(1)-)-METHYLTRANSFERASE"/>
    <property type="match status" value="1"/>
</dbReference>
<dbReference type="InterPro" id="IPR023148">
    <property type="entry name" value="tRNA_m1G_MeTrfase_C_sf"/>
</dbReference>
<proteinExistence type="inferred from homology"/>
<dbReference type="PIRSF" id="PIRSF000386">
    <property type="entry name" value="tRNA_mtase"/>
    <property type="match status" value="1"/>
</dbReference>
<evidence type="ECO:0000256" key="12">
    <source>
        <dbReference type="ARBA" id="ARBA00029736"/>
    </source>
</evidence>
<dbReference type="Pfam" id="PF01746">
    <property type="entry name" value="tRNA_m1G_MT"/>
    <property type="match status" value="1"/>
</dbReference>
<evidence type="ECO:0000256" key="16">
    <source>
        <dbReference type="PIRSR" id="PIRSR000386-1"/>
    </source>
</evidence>
<dbReference type="InterPro" id="IPR002649">
    <property type="entry name" value="tRNA_m1G_MeTrfase_TrmD"/>
</dbReference>
<evidence type="ECO:0000256" key="10">
    <source>
        <dbReference type="ARBA" id="ARBA00022691"/>
    </source>
</evidence>
<comment type="function">
    <text evidence="1 15 17">Specifically methylates guanosine-37 in various tRNAs.</text>
</comment>
<dbReference type="PANTHER" id="PTHR46417:SF1">
    <property type="entry name" value="TRNA (GUANINE-N(1)-)-METHYLTRANSFERASE"/>
    <property type="match status" value="1"/>
</dbReference>
<dbReference type="FunFam" id="3.40.1280.10:FF:000001">
    <property type="entry name" value="tRNA (guanine-N(1)-)-methyltransferase"/>
    <property type="match status" value="1"/>
</dbReference>
<dbReference type="NCBIfam" id="NF000648">
    <property type="entry name" value="PRK00026.1"/>
    <property type="match status" value="1"/>
</dbReference>
<comment type="subunit">
    <text evidence="4 15 17">Homodimer.</text>
</comment>
<dbReference type="InterPro" id="IPR029028">
    <property type="entry name" value="Alpha/beta_knot_MTases"/>
</dbReference>
<dbReference type="KEGG" id="tna:CTN_1152"/>
<dbReference type="NCBIfam" id="TIGR00088">
    <property type="entry name" value="trmD"/>
    <property type="match status" value="1"/>
</dbReference>
<comment type="similarity">
    <text evidence="3 15 17">Belongs to the RNA methyltransferase TrmD family.</text>
</comment>
<evidence type="ECO:0000313" key="19">
    <source>
        <dbReference type="EMBL" id="ACM23328.1"/>
    </source>
</evidence>
<feature type="binding site" evidence="15 16">
    <location>
        <position position="115"/>
    </location>
    <ligand>
        <name>S-adenosyl-L-methionine</name>
        <dbReference type="ChEBI" id="CHEBI:59789"/>
    </ligand>
</feature>
<dbReference type="STRING" id="309803.CTN_1152"/>
<evidence type="ECO:0000256" key="17">
    <source>
        <dbReference type="RuleBase" id="RU003464"/>
    </source>
</evidence>
<organism evidence="19 20">
    <name type="scientific">Thermotoga neapolitana (strain ATCC 49049 / DSM 4359 / NBRC 107923 / NS-E)</name>
    <dbReference type="NCBI Taxonomy" id="309803"/>
    <lineage>
        <taxon>Bacteria</taxon>
        <taxon>Thermotogati</taxon>
        <taxon>Thermotogota</taxon>
        <taxon>Thermotogae</taxon>
        <taxon>Thermotogales</taxon>
        <taxon>Thermotogaceae</taxon>
        <taxon>Thermotoga</taxon>
    </lineage>
</organism>
<keyword evidence="11 15" id="KW-0819">tRNA processing</keyword>
<dbReference type="Proteomes" id="UP000000445">
    <property type="component" value="Chromosome"/>
</dbReference>
<keyword evidence="8 15" id="KW-0489">Methyltransferase</keyword>
<evidence type="ECO:0000256" key="4">
    <source>
        <dbReference type="ARBA" id="ARBA00011738"/>
    </source>
</evidence>
<dbReference type="CDD" id="cd18080">
    <property type="entry name" value="TrmD-like"/>
    <property type="match status" value="1"/>
</dbReference>
<evidence type="ECO:0000256" key="9">
    <source>
        <dbReference type="ARBA" id="ARBA00022679"/>
    </source>
</evidence>
<feature type="binding site" evidence="15 16">
    <location>
        <begin position="134"/>
        <end position="139"/>
    </location>
    <ligand>
        <name>S-adenosyl-L-methionine</name>
        <dbReference type="ChEBI" id="CHEBI:59789"/>
    </ligand>
</feature>
<comment type="catalytic activity">
    <reaction evidence="14 15 17">
        <text>guanosine(37) in tRNA + S-adenosyl-L-methionine = N(1)-methylguanosine(37) in tRNA + S-adenosyl-L-homocysteine + H(+)</text>
        <dbReference type="Rhea" id="RHEA:36899"/>
        <dbReference type="Rhea" id="RHEA-COMP:10145"/>
        <dbReference type="Rhea" id="RHEA-COMP:10147"/>
        <dbReference type="ChEBI" id="CHEBI:15378"/>
        <dbReference type="ChEBI" id="CHEBI:57856"/>
        <dbReference type="ChEBI" id="CHEBI:59789"/>
        <dbReference type="ChEBI" id="CHEBI:73542"/>
        <dbReference type="ChEBI" id="CHEBI:74269"/>
        <dbReference type="EC" id="2.1.1.228"/>
    </reaction>
</comment>
<reference evidence="19 20" key="1">
    <citation type="journal article" date="2009" name="Biosci. Biotechnol. Biochem.">
        <title>WeGAS: a web-based microbial genome annotation system.</title>
        <authorList>
            <person name="Lee D."/>
            <person name="Seo H."/>
            <person name="Park C."/>
            <person name="Park K."/>
        </authorList>
    </citation>
    <scope>NUCLEOTIDE SEQUENCE [LARGE SCALE GENOMIC DNA]</scope>
    <source>
        <strain evidence="20">ATCC 49049 / DSM 4359 / NBRC 107923 / NS-E</strain>
    </source>
</reference>
<accession>B9K8P5</accession>
<name>B9K8P5_THENN</name>
<dbReference type="HOGENOM" id="CLU_047363_0_1_0"/>
<gene>
    <name evidence="15" type="primary">trmD</name>
    <name evidence="19" type="ordered locus">CTN_1152</name>
</gene>
<evidence type="ECO:0000256" key="7">
    <source>
        <dbReference type="ARBA" id="ARBA00022490"/>
    </source>
</evidence>
<evidence type="ECO:0000256" key="15">
    <source>
        <dbReference type="HAMAP-Rule" id="MF_00605"/>
    </source>
</evidence>
<dbReference type="GO" id="GO:0005829">
    <property type="term" value="C:cytosol"/>
    <property type="evidence" value="ECO:0007669"/>
    <property type="project" value="TreeGrafter"/>
</dbReference>
<dbReference type="InterPro" id="IPR016009">
    <property type="entry name" value="tRNA_MeTrfase_TRMD/TRM10"/>
</dbReference>
<feature type="domain" description="tRNA methyltransferase TRMD/TRM10-type" evidence="18">
    <location>
        <begin position="4"/>
        <end position="224"/>
    </location>
</feature>
<protein>
    <recommendedName>
        <fullName evidence="6 15">tRNA (guanine-N(1)-)-methyltransferase</fullName>
        <ecNumber evidence="5 15">2.1.1.228</ecNumber>
    </recommendedName>
    <alternativeName>
        <fullName evidence="12 15">M1G-methyltransferase</fullName>
    </alternativeName>
    <alternativeName>
        <fullName evidence="13 15">tRNA [GM37] methyltransferase</fullName>
    </alternativeName>
</protein>
<evidence type="ECO:0000256" key="8">
    <source>
        <dbReference type="ARBA" id="ARBA00022603"/>
    </source>
</evidence>
<evidence type="ECO:0000256" key="6">
    <source>
        <dbReference type="ARBA" id="ARBA00014679"/>
    </source>
</evidence>
<comment type="subcellular location">
    <subcellularLocation>
        <location evidence="2 15 17">Cytoplasm</location>
    </subcellularLocation>
</comment>
<dbReference type="EMBL" id="CP000916">
    <property type="protein sequence ID" value="ACM23328.1"/>
    <property type="molecule type" value="Genomic_DNA"/>
</dbReference>
<dbReference type="SUPFAM" id="SSF75217">
    <property type="entry name" value="alpha/beta knot"/>
    <property type="match status" value="1"/>
</dbReference>
<dbReference type="GO" id="GO:0002939">
    <property type="term" value="P:tRNA N1-guanine methylation"/>
    <property type="evidence" value="ECO:0007669"/>
    <property type="project" value="TreeGrafter"/>
</dbReference>
<dbReference type="AlphaFoldDB" id="B9K8P5"/>
<dbReference type="HAMAP" id="MF_00605">
    <property type="entry name" value="TrmD"/>
    <property type="match status" value="1"/>
</dbReference>
<keyword evidence="10 15" id="KW-0949">S-adenosyl-L-methionine</keyword>
<evidence type="ECO:0000256" key="14">
    <source>
        <dbReference type="ARBA" id="ARBA00047783"/>
    </source>
</evidence>
<evidence type="ECO:0000256" key="5">
    <source>
        <dbReference type="ARBA" id="ARBA00012807"/>
    </source>
</evidence>
<evidence type="ECO:0000256" key="13">
    <source>
        <dbReference type="ARBA" id="ARBA00033392"/>
    </source>
</evidence>
<keyword evidence="7 15" id="KW-0963">Cytoplasm</keyword>
<evidence type="ECO:0000256" key="2">
    <source>
        <dbReference type="ARBA" id="ARBA00004496"/>
    </source>
</evidence>
<evidence type="ECO:0000256" key="1">
    <source>
        <dbReference type="ARBA" id="ARBA00002634"/>
    </source>
</evidence>
<keyword evidence="20" id="KW-1185">Reference proteome</keyword>
<dbReference type="eggNOG" id="COG0336">
    <property type="taxonomic scope" value="Bacteria"/>
</dbReference>
<dbReference type="EC" id="2.1.1.228" evidence="5 15"/>
<dbReference type="InterPro" id="IPR029026">
    <property type="entry name" value="tRNA_m1G_MTases_N"/>
</dbReference>
<dbReference type="GO" id="GO:0052906">
    <property type="term" value="F:tRNA (guanine(37)-N1)-methyltransferase activity"/>
    <property type="evidence" value="ECO:0007669"/>
    <property type="project" value="UniProtKB-UniRule"/>
</dbReference>
<keyword evidence="9 15" id="KW-0808">Transferase</keyword>
<evidence type="ECO:0000256" key="11">
    <source>
        <dbReference type="ARBA" id="ARBA00022694"/>
    </source>
</evidence>
<evidence type="ECO:0000259" key="18">
    <source>
        <dbReference type="Pfam" id="PF01746"/>
    </source>
</evidence>
<evidence type="ECO:0000256" key="3">
    <source>
        <dbReference type="ARBA" id="ARBA00007630"/>
    </source>
</evidence>
<dbReference type="Gene3D" id="1.10.1270.20">
    <property type="entry name" value="tRNA(m1g37)methyltransferase, domain 2"/>
    <property type="match status" value="1"/>
</dbReference>
<dbReference type="Gene3D" id="3.40.1280.10">
    <property type="match status" value="1"/>
</dbReference>
<dbReference type="FunFam" id="1.10.1270.20:FF:000001">
    <property type="entry name" value="tRNA (guanine-N(1)-)-methyltransferase"/>
    <property type="match status" value="1"/>
</dbReference>